<name>A0A1B1Y4G8_9FLAO</name>
<dbReference type="EMBL" id="CP014224">
    <property type="protein sequence ID" value="ANW95639.1"/>
    <property type="molecule type" value="Genomic_DNA"/>
</dbReference>
<dbReference type="STRING" id="1790137.AXE80_04810"/>
<dbReference type="OrthoDB" id="893860at2"/>
<sequence>MNKILVPTDFSIESLSLLIGALENENNSVDIVLVYGMSLPTSITELLFFSKQKCLEELQNIEFLNALSDVKEVYKDKINSITSDFFHGFNKNAFQNYLQGHGINKAYIPDDGKSILSNKRKGFDLISFIKKSDTDICEIRYPNGENLKLVGFNMLIAN</sequence>
<accession>A0A1B1Y4G8</accession>
<protein>
    <recommendedName>
        <fullName evidence="3">UspA domain-containing protein</fullName>
    </recommendedName>
</protein>
<dbReference type="Proteomes" id="UP000092967">
    <property type="component" value="Chromosome"/>
</dbReference>
<evidence type="ECO:0000313" key="1">
    <source>
        <dbReference type="EMBL" id="ANW95639.1"/>
    </source>
</evidence>
<evidence type="ECO:0008006" key="3">
    <source>
        <dbReference type="Google" id="ProtNLM"/>
    </source>
</evidence>
<keyword evidence="2" id="KW-1185">Reference proteome</keyword>
<evidence type="ECO:0000313" key="2">
    <source>
        <dbReference type="Proteomes" id="UP000092967"/>
    </source>
</evidence>
<reference evidence="1 2" key="1">
    <citation type="submission" date="2016-02" db="EMBL/GenBank/DDBJ databases">
        <authorList>
            <person name="Wen L."/>
            <person name="He K."/>
            <person name="Yang H."/>
        </authorList>
    </citation>
    <scope>NUCLEOTIDE SEQUENCE [LARGE SCALE GENOMIC DNA]</scope>
    <source>
        <strain evidence="1 2">CZ1127</strain>
    </source>
</reference>
<proteinExistence type="predicted"/>
<dbReference type="AlphaFoldDB" id="A0A1B1Y4G8"/>
<gene>
    <name evidence="1" type="ORF">AXE80_04810</name>
</gene>
<dbReference type="RefSeq" id="WP_068824964.1">
    <property type="nucleotide sequence ID" value="NZ_CP014224.1"/>
</dbReference>
<organism evidence="1 2">
    <name type="scientific">Wenyingzhuangia fucanilytica</name>
    <dbReference type="NCBI Taxonomy" id="1790137"/>
    <lineage>
        <taxon>Bacteria</taxon>
        <taxon>Pseudomonadati</taxon>
        <taxon>Bacteroidota</taxon>
        <taxon>Flavobacteriia</taxon>
        <taxon>Flavobacteriales</taxon>
        <taxon>Flavobacteriaceae</taxon>
        <taxon>Wenyingzhuangia</taxon>
    </lineage>
</organism>
<dbReference type="KEGG" id="wfu:AXE80_04810"/>